<protein>
    <submittedName>
        <fullName evidence="1">Uncharacterized protein</fullName>
    </submittedName>
</protein>
<name>A0A7C1P5Q8_UNCC3</name>
<dbReference type="EMBL" id="DRHL01000102">
    <property type="protein sequence ID" value="HEB13691.1"/>
    <property type="molecule type" value="Genomic_DNA"/>
</dbReference>
<sequence length="999" mass="111321">MSQQISFDILERVNKRIESQAQSFDILNRAVERVRGEENKKTILDRIASVGRQAREGFNVVAEAIGIRDEVEKFFEPTEQVRMRDFIREVPEGIQLTARNISQGVLRELIAVGTSAGIFEEPGKRLFPDFEAEFIPKTKLQRQILGTDRPVSFESVGREYLSIVGLEEGAPKIAAIPLGVLFGSLNFIVGGVSKNVLDDIARIVLKSTDETFIGNTLKQAGLRANKQELATITKSLARTTNPTDTIRIVDDAFQAQVLKREVAPSIAKSTNEKSITTQLKRIISGTDEEIESMAATLKNIEKTSEVSKFIRSAIDNTTRIVSKRVPKSKILTKAAKEATSGAPDAIRAEARNLSRAVDESSIEALGSIGKKEFDTVEEFVKAKGIDIDSVVIKDTKNLIVENAAFKDAVLTDIPISSFEKPKFETLAEIKPKPGRKITDPIEATLVDGKLRITDGANRFTQAVANGDETIPVVLEIQKGGKVLSGKALIDEVNRLIKAETSTLDVLRTQKAKVKAEEPSLSRIAPEIEEHRLNKREVSSLTDTTTKEIDNVKEAVDNFQEFDLSDSGKGLVLTEKEAIRQASSNAPKYKDISGFKGQARDVFRNFEEVFGADFKMFDELILEPFEKAKGGFVKEQIGLLNLLDENVVKKFGFKKRSKESAAIMDLGEKVRTFDDIAKEFGVEKANNIAESERWFRGMYDQLLDEINLVRSEIWPHNPEKLIPKRDNYFRHWKDMEGDLQAILNAFETPAGISPSLEGVSPFTKPKGKFLGFAQRRLGVTTERDAIGGFLNYTTSFSYAKHMDPTIPKFRTLAKELAAVTEESKNINNFIRFLHNFSNDLAGKTHGLDRFVQEVIPGGRKTFRVLDFANKRAKANVILGNISASIAQIFNVPQGIASAKQYSIHGIKRTLADIFTKSEAMAKSNFLNERYSESIYRKFDTGWLRNSKNFAAWMVTVLDEVGTKFIWNSHYEKGLALGLDNPVRYADGITRKMVAGRGIGE</sequence>
<accession>A0A7C1P5Q8</accession>
<dbReference type="AlphaFoldDB" id="A0A7C1P5Q8"/>
<dbReference type="Proteomes" id="UP000885695">
    <property type="component" value="Unassembled WGS sequence"/>
</dbReference>
<organism evidence="1">
    <name type="scientific">candidate division CPR3 bacterium</name>
    <dbReference type="NCBI Taxonomy" id="2268181"/>
    <lineage>
        <taxon>Bacteria</taxon>
        <taxon>Bacteria division CPR3</taxon>
    </lineage>
</organism>
<evidence type="ECO:0000313" key="1">
    <source>
        <dbReference type="EMBL" id="HEB13691.1"/>
    </source>
</evidence>
<gene>
    <name evidence="1" type="ORF">ENI13_01785</name>
</gene>
<proteinExistence type="predicted"/>
<comment type="caution">
    <text evidence="1">The sequence shown here is derived from an EMBL/GenBank/DDBJ whole genome shotgun (WGS) entry which is preliminary data.</text>
</comment>
<feature type="non-terminal residue" evidence="1">
    <location>
        <position position="999"/>
    </location>
</feature>
<reference evidence="1" key="1">
    <citation type="journal article" date="2020" name="mSystems">
        <title>Genome- and Community-Level Interaction Insights into Carbon Utilization and Element Cycling Functions of Hydrothermarchaeota in Hydrothermal Sediment.</title>
        <authorList>
            <person name="Zhou Z."/>
            <person name="Liu Y."/>
            <person name="Xu W."/>
            <person name="Pan J."/>
            <person name="Luo Z.H."/>
            <person name="Li M."/>
        </authorList>
    </citation>
    <scope>NUCLEOTIDE SEQUENCE [LARGE SCALE GENOMIC DNA]</scope>
    <source>
        <strain evidence="1">HyVt-369</strain>
    </source>
</reference>